<accession>A0A8B8ECQ8</accession>
<evidence type="ECO:0000256" key="3">
    <source>
        <dbReference type="SAM" id="SignalP"/>
    </source>
</evidence>
<evidence type="ECO:0000256" key="1">
    <source>
        <dbReference type="SAM" id="MobiDB-lite"/>
    </source>
</evidence>
<keyword evidence="2" id="KW-0812">Transmembrane</keyword>
<dbReference type="AlphaFoldDB" id="A0A8B8ECQ8"/>
<feature type="chain" id="PRO_5034925118" evidence="3">
    <location>
        <begin position="19"/>
        <end position="327"/>
    </location>
</feature>
<dbReference type="GeneID" id="111133980"/>
<keyword evidence="2" id="KW-0472">Membrane</keyword>
<feature type="signal peptide" evidence="3">
    <location>
        <begin position="1"/>
        <end position="18"/>
    </location>
</feature>
<dbReference type="OrthoDB" id="6133516at2759"/>
<gene>
    <name evidence="5" type="primary">LOC111133980</name>
</gene>
<proteinExistence type="predicted"/>
<evidence type="ECO:0000313" key="4">
    <source>
        <dbReference type="Proteomes" id="UP000694844"/>
    </source>
</evidence>
<keyword evidence="3" id="KW-0732">Signal</keyword>
<protein>
    <submittedName>
        <fullName evidence="5">Uncharacterized protein LOC111133980</fullName>
    </submittedName>
</protein>
<name>A0A8B8ECQ8_CRAVI</name>
<sequence>MFLVEISVLILFCCCTVAISDIEKGTKHGCLYNSKTRKCCSGYYEENKTCHECVGFFGVNCSSACPGGWFGKRCMQKCSCSNSSCDAVRGCLKVTALHLMAQPLVAQPLVAKEFPEQHKSSISNTSVLHDGYLKDSNPEMAQEMSPDVTSKVSYDKNPDNTPELLSDKIQSFSYDIPLKISHNKNPGFPPDKNSDDLHNVTSRLTFNNTNPDVPFVLFSQNSYTTASRPWNYLRDFIKSLETKDWIIVCLVAFVLLIFTVFGVRQWRKVRKRKIGPEQNHDELYFELGNREPAVSSEYECIGEDVYSYIKYDRKHENDDSSDVDNGS</sequence>
<keyword evidence="4" id="KW-1185">Reference proteome</keyword>
<dbReference type="KEGG" id="cvn:111133980"/>
<evidence type="ECO:0000313" key="5">
    <source>
        <dbReference type="RefSeq" id="XP_022338432.1"/>
    </source>
</evidence>
<feature type="region of interest" description="Disordered" evidence="1">
    <location>
        <begin position="136"/>
        <end position="159"/>
    </location>
</feature>
<evidence type="ECO:0000256" key="2">
    <source>
        <dbReference type="SAM" id="Phobius"/>
    </source>
</evidence>
<dbReference type="Proteomes" id="UP000694844">
    <property type="component" value="Chromosome 5"/>
</dbReference>
<organism evidence="4 5">
    <name type="scientific">Crassostrea virginica</name>
    <name type="common">Eastern oyster</name>
    <dbReference type="NCBI Taxonomy" id="6565"/>
    <lineage>
        <taxon>Eukaryota</taxon>
        <taxon>Metazoa</taxon>
        <taxon>Spiralia</taxon>
        <taxon>Lophotrochozoa</taxon>
        <taxon>Mollusca</taxon>
        <taxon>Bivalvia</taxon>
        <taxon>Autobranchia</taxon>
        <taxon>Pteriomorphia</taxon>
        <taxon>Ostreida</taxon>
        <taxon>Ostreoidea</taxon>
        <taxon>Ostreidae</taxon>
        <taxon>Crassostrea</taxon>
    </lineage>
</organism>
<reference evidence="5" key="1">
    <citation type="submission" date="2025-08" db="UniProtKB">
        <authorList>
            <consortium name="RefSeq"/>
        </authorList>
    </citation>
    <scope>IDENTIFICATION</scope>
    <source>
        <tissue evidence="5">Whole sample</tissue>
    </source>
</reference>
<feature type="transmembrane region" description="Helical" evidence="2">
    <location>
        <begin position="245"/>
        <end position="263"/>
    </location>
</feature>
<keyword evidence="2" id="KW-1133">Transmembrane helix</keyword>
<dbReference type="RefSeq" id="XP_022338432.1">
    <property type="nucleotide sequence ID" value="XM_022482724.1"/>
</dbReference>